<accession>A0A6J4S7G3</accession>
<sequence>WRPRTPIRPSTASRRTCATPTRRSRWSPTASRLTTTRPPDRG</sequence>
<proteinExistence type="predicted"/>
<feature type="compositionally biased region" description="Polar residues" evidence="1">
    <location>
        <begin position="8"/>
        <end position="42"/>
    </location>
</feature>
<feature type="region of interest" description="Disordered" evidence="1">
    <location>
        <begin position="1"/>
        <end position="42"/>
    </location>
</feature>
<gene>
    <name evidence="2" type="ORF">AVDCRST_MAG67-1370</name>
</gene>
<protein>
    <submittedName>
        <fullName evidence="2">Uncharacterized protein</fullName>
    </submittedName>
</protein>
<organism evidence="2">
    <name type="scientific">uncultured Solirubrobacteraceae bacterium</name>
    <dbReference type="NCBI Taxonomy" id="1162706"/>
    <lineage>
        <taxon>Bacteria</taxon>
        <taxon>Bacillati</taxon>
        <taxon>Actinomycetota</taxon>
        <taxon>Thermoleophilia</taxon>
        <taxon>Solirubrobacterales</taxon>
        <taxon>Solirubrobacteraceae</taxon>
        <taxon>environmental samples</taxon>
    </lineage>
</organism>
<dbReference type="EMBL" id="CADCVQ010000063">
    <property type="protein sequence ID" value="CAA9490906.1"/>
    <property type="molecule type" value="Genomic_DNA"/>
</dbReference>
<feature type="non-terminal residue" evidence="2">
    <location>
        <position position="42"/>
    </location>
</feature>
<feature type="non-terminal residue" evidence="2">
    <location>
        <position position="1"/>
    </location>
</feature>
<name>A0A6J4S7G3_9ACTN</name>
<reference evidence="2" key="1">
    <citation type="submission" date="2020-02" db="EMBL/GenBank/DDBJ databases">
        <authorList>
            <person name="Meier V. D."/>
        </authorList>
    </citation>
    <scope>NUCLEOTIDE SEQUENCE</scope>
    <source>
        <strain evidence="2">AVDCRST_MAG67</strain>
    </source>
</reference>
<dbReference type="AlphaFoldDB" id="A0A6J4S7G3"/>
<evidence type="ECO:0000313" key="2">
    <source>
        <dbReference type="EMBL" id="CAA9490906.1"/>
    </source>
</evidence>
<evidence type="ECO:0000256" key="1">
    <source>
        <dbReference type="SAM" id="MobiDB-lite"/>
    </source>
</evidence>